<dbReference type="Proteomes" id="UP000644699">
    <property type="component" value="Unassembled WGS sequence"/>
</dbReference>
<comment type="caution">
    <text evidence="1">The sequence shown here is derived from an EMBL/GenBank/DDBJ whole genome shotgun (WGS) entry which is preliminary data.</text>
</comment>
<evidence type="ECO:0000313" key="1">
    <source>
        <dbReference type="EMBL" id="GGE18551.1"/>
    </source>
</evidence>
<proteinExistence type="predicted"/>
<dbReference type="RefSeq" id="WP_188912015.1">
    <property type="nucleotide sequence ID" value="NZ_BMIQ01000008.1"/>
</dbReference>
<reference evidence="1" key="1">
    <citation type="journal article" date="2014" name="Int. J. Syst. Evol. Microbiol.">
        <title>Complete genome sequence of Corynebacterium casei LMG S-19264T (=DSM 44701T), isolated from a smear-ripened cheese.</title>
        <authorList>
            <consortium name="US DOE Joint Genome Institute (JGI-PGF)"/>
            <person name="Walter F."/>
            <person name="Albersmeier A."/>
            <person name="Kalinowski J."/>
            <person name="Ruckert C."/>
        </authorList>
    </citation>
    <scope>NUCLEOTIDE SEQUENCE</scope>
    <source>
        <strain evidence="1">CGMCC 1.15367</strain>
    </source>
</reference>
<organism evidence="1 2">
    <name type="scientific">Aureimonas endophytica</name>
    <dbReference type="NCBI Taxonomy" id="2027858"/>
    <lineage>
        <taxon>Bacteria</taxon>
        <taxon>Pseudomonadati</taxon>
        <taxon>Pseudomonadota</taxon>
        <taxon>Alphaproteobacteria</taxon>
        <taxon>Hyphomicrobiales</taxon>
        <taxon>Aurantimonadaceae</taxon>
        <taxon>Aureimonas</taxon>
    </lineage>
</organism>
<sequence length="136" mass="14918">MTGDDLRALADECRAPTAHPANHLRQIGDKLERMAEAADRAARPGYREGLEESYIKLQAEWLATTKELGEARVAVEFARREALEEAAKVARDFAKAPARNLLRRGMGLPVWAASKPLALQAIRTCAAIRALAQKEG</sequence>
<name>A0A917EA57_9HYPH</name>
<evidence type="ECO:0000313" key="2">
    <source>
        <dbReference type="Proteomes" id="UP000644699"/>
    </source>
</evidence>
<dbReference type="AlphaFoldDB" id="A0A917EA57"/>
<protein>
    <submittedName>
        <fullName evidence="1">Uncharacterized protein</fullName>
    </submittedName>
</protein>
<keyword evidence="2" id="KW-1185">Reference proteome</keyword>
<dbReference type="EMBL" id="BMIQ01000008">
    <property type="protein sequence ID" value="GGE18551.1"/>
    <property type="molecule type" value="Genomic_DNA"/>
</dbReference>
<accession>A0A917EA57</accession>
<gene>
    <name evidence="1" type="ORF">GCM10011390_42150</name>
</gene>
<reference evidence="1" key="2">
    <citation type="submission" date="2020-09" db="EMBL/GenBank/DDBJ databases">
        <authorList>
            <person name="Sun Q."/>
            <person name="Zhou Y."/>
        </authorList>
    </citation>
    <scope>NUCLEOTIDE SEQUENCE</scope>
    <source>
        <strain evidence="1">CGMCC 1.15367</strain>
    </source>
</reference>